<reference evidence="1" key="2">
    <citation type="journal article" date="2023" name="Science">
        <title>Genomic signatures of disease resistance in endangered staghorn corals.</title>
        <authorList>
            <person name="Vollmer S.V."/>
            <person name="Selwyn J.D."/>
            <person name="Despard B.A."/>
            <person name="Roesel C.L."/>
        </authorList>
    </citation>
    <scope>NUCLEOTIDE SEQUENCE</scope>
    <source>
        <strain evidence="1">K2</strain>
    </source>
</reference>
<dbReference type="AlphaFoldDB" id="A0AAD9PY64"/>
<reference evidence="1" key="1">
    <citation type="journal article" date="2023" name="G3 (Bethesda)">
        <title>Whole genome assembly and annotation of the endangered Caribbean coral Acropora cervicornis.</title>
        <authorList>
            <person name="Selwyn J.D."/>
            <person name="Vollmer S.V."/>
        </authorList>
    </citation>
    <scope>NUCLEOTIDE SEQUENCE</scope>
    <source>
        <strain evidence="1">K2</strain>
    </source>
</reference>
<accession>A0AAD9PY64</accession>
<comment type="caution">
    <text evidence="1">The sequence shown here is derived from an EMBL/GenBank/DDBJ whole genome shotgun (WGS) entry which is preliminary data.</text>
</comment>
<gene>
    <name evidence="1" type="ORF">P5673_027916</name>
</gene>
<evidence type="ECO:0000313" key="1">
    <source>
        <dbReference type="EMBL" id="KAK2551317.1"/>
    </source>
</evidence>
<proteinExistence type="predicted"/>
<dbReference type="Proteomes" id="UP001249851">
    <property type="component" value="Unassembled WGS sequence"/>
</dbReference>
<protein>
    <submittedName>
        <fullName evidence="1">Uncharacterized protein</fullName>
    </submittedName>
</protein>
<name>A0AAD9PY64_ACRCE</name>
<dbReference type="EMBL" id="JARQWQ010000099">
    <property type="protein sequence ID" value="KAK2551317.1"/>
    <property type="molecule type" value="Genomic_DNA"/>
</dbReference>
<sequence>MRVYGTDTVNQLKFSSIASASEPIAEVRFKPVLTSRKLGVVERGPPQSKASVSRKRAFDEDTSHLDTFTQLKTRLRVQVID</sequence>
<organism evidence="1 2">
    <name type="scientific">Acropora cervicornis</name>
    <name type="common">Staghorn coral</name>
    <dbReference type="NCBI Taxonomy" id="6130"/>
    <lineage>
        <taxon>Eukaryota</taxon>
        <taxon>Metazoa</taxon>
        <taxon>Cnidaria</taxon>
        <taxon>Anthozoa</taxon>
        <taxon>Hexacorallia</taxon>
        <taxon>Scleractinia</taxon>
        <taxon>Astrocoeniina</taxon>
        <taxon>Acroporidae</taxon>
        <taxon>Acropora</taxon>
    </lineage>
</organism>
<evidence type="ECO:0000313" key="2">
    <source>
        <dbReference type="Proteomes" id="UP001249851"/>
    </source>
</evidence>
<keyword evidence="2" id="KW-1185">Reference proteome</keyword>